<dbReference type="Gene3D" id="3.30.420.10">
    <property type="entry name" value="Ribonuclease H-like superfamily/Ribonuclease H"/>
    <property type="match status" value="1"/>
</dbReference>
<dbReference type="Pfam" id="PF00570">
    <property type="entry name" value="HRDC"/>
    <property type="match status" value="1"/>
</dbReference>
<dbReference type="EMBL" id="DXEV01000110">
    <property type="protein sequence ID" value="HIX56964.1"/>
    <property type="molecule type" value="Genomic_DNA"/>
</dbReference>
<evidence type="ECO:0000313" key="4">
    <source>
        <dbReference type="Proteomes" id="UP000886829"/>
    </source>
</evidence>
<dbReference type="PANTHER" id="PTHR47649">
    <property type="entry name" value="RIBONUCLEASE D"/>
    <property type="match status" value="1"/>
</dbReference>
<dbReference type="CDD" id="cd06142">
    <property type="entry name" value="RNaseD_exo"/>
    <property type="match status" value="1"/>
</dbReference>
<dbReference type="InterPro" id="IPR012337">
    <property type="entry name" value="RNaseH-like_sf"/>
</dbReference>
<organism evidence="3 4">
    <name type="scientific">Candidatus Anaerobiospirillum pullistercoris</name>
    <dbReference type="NCBI Taxonomy" id="2838452"/>
    <lineage>
        <taxon>Bacteria</taxon>
        <taxon>Pseudomonadati</taxon>
        <taxon>Pseudomonadota</taxon>
        <taxon>Gammaproteobacteria</taxon>
        <taxon>Aeromonadales</taxon>
        <taxon>Succinivibrionaceae</taxon>
        <taxon>Anaerobiospirillum</taxon>
    </lineage>
</organism>
<feature type="region of interest" description="Disordered" evidence="1">
    <location>
        <begin position="382"/>
        <end position="401"/>
    </location>
</feature>
<dbReference type="Proteomes" id="UP000886829">
    <property type="component" value="Unassembled WGS sequence"/>
</dbReference>
<reference evidence="3" key="2">
    <citation type="submission" date="2021-04" db="EMBL/GenBank/DDBJ databases">
        <authorList>
            <person name="Gilroy R."/>
        </authorList>
    </citation>
    <scope>NUCLEOTIDE SEQUENCE</scope>
    <source>
        <strain evidence="3">USASDec5-558</strain>
    </source>
</reference>
<dbReference type="InterPro" id="IPR036397">
    <property type="entry name" value="RNaseH_sf"/>
</dbReference>
<dbReference type="PROSITE" id="PS50967">
    <property type="entry name" value="HRDC"/>
    <property type="match status" value="1"/>
</dbReference>
<dbReference type="Gene3D" id="1.10.150.80">
    <property type="entry name" value="HRDC domain"/>
    <property type="match status" value="1"/>
</dbReference>
<dbReference type="GO" id="GO:0006139">
    <property type="term" value="P:nucleobase-containing compound metabolic process"/>
    <property type="evidence" value="ECO:0007669"/>
    <property type="project" value="InterPro"/>
</dbReference>
<dbReference type="GO" id="GO:0008408">
    <property type="term" value="F:3'-5' exonuclease activity"/>
    <property type="evidence" value="ECO:0007669"/>
    <property type="project" value="InterPro"/>
</dbReference>
<dbReference type="AlphaFoldDB" id="A0A9D2B1G4"/>
<name>A0A9D2B1G4_9GAMM</name>
<gene>
    <name evidence="3" type="ORF">H9850_05785</name>
</gene>
<feature type="domain" description="HRDC" evidence="2">
    <location>
        <begin position="223"/>
        <end position="302"/>
    </location>
</feature>
<evidence type="ECO:0000259" key="2">
    <source>
        <dbReference type="PROSITE" id="PS50967"/>
    </source>
</evidence>
<evidence type="ECO:0000256" key="1">
    <source>
        <dbReference type="SAM" id="MobiDB-lite"/>
    </source>
</evidence>
<dbReference type="InterPro" id="IPR002562">
    <property type="entry name" value="3'-5'_exonuclease_dom"/>
</dbReference>
<dbReference type="InterPro" id="IPR051086">
    <property type="entry name" value="RNase_D-like"/>
</dbReference>
<proteinExistence type="predicted"/>
<dbReference type="GO" id="GO:0003676">
    <property type="term" value="F:nucleic acid binding"/>
    <property type="evidence" value="ECO:0007669"/>
    <property type="project" value="InterPro"/>
</dbReference>
<comment type="caution">
    <text evidence="3">The sequence shown here is derived from an EMBL/GenBank/DDBJ whole genome shotgun (WGS) entry which is preliminary data.</text>
</comment>
<dbReference type="InterPro" id="IPR010997">
    <property type="entry name" value="HRDC-like_sf"/>
</dbReference>
<dbReference type="Pfam" id="PF01612">
    <property type="entry name" value="DNA_pol_A_exo1"/>
    <property type="match status" value="1"/>
</dbReference>
<dbReference type="SMART" id="SM00474">
    <property type="entry name" value="35EXOc"/>
    <property type="match status" value="1"/>
</dbReference>
<accession>A0A9D2B1G4</accession>
<reference evidence="3" key="1">
    <citation type="journal article" date="2021" name="PeerJ">
        <title>Extensive microbial diversity within the chicken gut microbiome revealed by metagenomics and culture.</title>
        <authorList>
            <person name="Gilroy R."/>
            <person name="Ravi A."/>
            <person name="Getino M."/>
            <person name="Pursley I."/>
            <person name="Horton D.L."/>
            <person name="Alikhan N.F."/>
            <person name="Baker D."/>
            <person name="Gharbi K."/>
            <person name="Hall N."/>
            <person name="Watson M."/>
            <person name="Adriaenssens E.M."/>
            <person name="Foster-Nyarko E."/>
            <person name="Jarju S."/>
            <person name="Secka A."/>
            <person name="Antonio M."/>
            <person name="Oren A."/>
            <person name="Chaudhuri R.R."/>
            <person name="La Ragione R."/>
            <person name="Hildebrand F."/>
            <person name="Pallen M.J."/>
        </authorList>
    </citation>
    <scope>NUCLEOTIDE SEQUENCE</scope>
    <source>
        <strain evidence="3">USASDec5-558</strain>
    </source>
</reference>
<protein>
    <submittedName>
        <fullName evidence="3">HRDC domain-containing protein</fullName>
    </submittedName>
</protein>
<dbReference type="InterPro" id="IPR002121">
    <property type="entry name" value="HRDC_dom"/>
</dbReference>
<sequence length="401" mass="46658">MSEDVGYIFVDQGSLARELCDLIDSLQEGDFIGLDTEFMRVTCYYPDFSLLQLAIHGNNYLVDVWMLEGKVQPIIESLCRTKATVLTFACSEDIELLAHEARRIQCTPTLPESLYDLQLMLAFCGHSYGRGLSFALQELLGISLSKDCTRSNWTHRPLTREQLVYSALDVCYLEPLFYEIRKRMSDRNFSYFVQEMDYIRSQYDEEMDEDDAYLSVTAAGMLSDRELNILYYLARERLLFAQQENQALNRIITSKAMWQLARYTPRSKKELEHRGVRHNTVRLYGDTILKWISQARVAPRYEHLTIPYDYFSHQRTMQGNFDHLKKVVGERIVGSNICPQVLLRKQLLNDYFRAKALGEVPLLQQSWRLDLLGPLDVPLEPMQHESEESSEEILIKPPFLT</sequence>
<dbReference type="GO" id="GO:0000166">
    <property type="term" value="F:nucleotide binding"/>
    <property type="evidence" value="ECO:0007669"/>
    <property type="project" value="InterPro"/>
</dbReference>
<dbReference type="PANTHER" id="PTHR47649:SF1">
    <property type="entry name" value="RIBONUCLEASE D"/>
    <property type="match status" value="1"/>
</dbReference>
<dbReference type="SUPFAM" id="SSF47819">
    <property type="entry name" value="HRDC-like"/>
    <property type="match status" value="1"/>
</dbReference>
<evidence type="ECO:0000313" key="3">
    <source>
        <dbReference type="EMBL" id="HIX56964.1"/>
    </source>
</evidence>
<dbReference type="InterPro" id="IPR044876">
    <property type="entry name" value="HRDC_dom_sf"/>
</dbReference>
<dbReference type="SUPFAM" id="SSF53098">
    <property type="entry name" value="Ribonuclease H-like"/>
    <property type="match status" value="1"/>
</dbReference>